<dbReference type="InterPro" id="IPR036691">
    <property type="entry name" value="Endo/exonu/phosph_ase_sf"/>
</dbReference>
<proteinExistence type="predicted"/>
<reference evidence="1" key="2">
    <citation type="journal article" date="2023" name="Plants (Basel)">
        <title>Annotation of the Turnera subulata (Passifloraceae) Draft Genome Reveals the S-Locus Evolved after the Divergence of Turneroideae from Passifloroideae in a Stepwise Manner.</title>
        <authorList>
            <person name="Henning P.M."/>
            <person name="Roalson E.H."/>
            <person name="Mir W."/>
            <person name="McCubbin A.G."/>
            <person name="Shore J.S."/>
        </authorList>
    </citation>
    <scope>NUCLEOTIDE SEQUENCE</scope>
    <source>
        <strain evidence="1">F60SS</strain>
    </source>
</reference>
<protein>
    <recommendedName>
        <fullName evidence="3">Endonuclease/exonuclease/phosphatase domain-containing protein</fullName>
    </recommendedName>
</protein>
<dbReference type="PANTHER" id="PTHR33710">
    <property type="entry name" value="BNAC02G09200D PROTEIN"/>
    <property type="match status" value="1"/>
</dbReference>
<dbReference type="PANTHER" id="PTHR33710:SF77">
    <property type="entry name" value="DNASE I-LIKE SUPERFAMILY PROTEIN"/>
    <property type="match status" value="1"/>
</dbReference>
<feature type="non-terminal residue" evidence="1">
    <location>
        <position position="281"/>
    </location>
</feature>
<evidence type="ECO:0000313" key="1">
    <source>
        <dbReference type="EMBL" id="KAJ4836482.1"/>
    </source>
</evidence>
<gene>
    <name evidence="1" type="ORF">Tsubulata_048422</name>
</gene>
<evidence type="ECO:0008006" key="3">
    <source>
        <dbReference type="Google" id="ProtNLM"/>
    </source>
</evidence>
<organism evidence="1 2">
    <name type="scientific">Turnera subulata</name>
    <dbReference type="NCBI Taxonomy" id="218843"/>
    <lineage>
        <taxon>Eukaryota</taxon>
        <taxon>Viridiplantae</taxon>
        <taxon>Streptophyta</taxon>
        <taxon>Embryophyta</taxon>
        <taxon>Tracheophyta</taxon>
        <taxon>Spermatophyta</taxon>
        <taxon>Magnoliopsida</taxon>
        <taxon>eudicotyledons</taxon>
        <taxon>Gunneridae</taxon>
        <taxon>Pentapetalae</taxon>
        <taxon>rosids</taxon>
        <taxon>fabids</taxon>
        <taxon>Malpighiales</taxon>
        <taxon>Passifloraceae</taxon>
        <taxon>Turnera</taxon>
    </lineage>
</organism>
<dbReference type="AlphaFoldDB" id="A0A9Q0FTT3"/>
<dbReference type="OrthoDB" id="1720282at2759"/>
<dbReference type="EMBL" id="JAKUCV010004110">
    <property type="protein sequence ID" value="KAJ4836482.1"/>
    <property type="molecule type" value="Genomic_DNA"/>
</dbReference>
<dbReference type="SUPFAM" id="SSF56219">
    <property type="entry name" value="DNase I-like"/>
    <property type="match status" value="1"/>
</dbReference>
<reference evidence="1" key="1">
    <citation type="submission" date="2022-02" db="EMBL/GenBank/DDBJ databases">
        <authorList>
            <person name="Henning P.M."/>
            <person name="McCubbin A.G."/>
            <person name="Shore J.S."/>
        </authorList>
    </citation>
    <scope>NUCLEOTIDE SEQUENCE</scope>
    <source>
        <strain evidence="1">F60SS</strain>
        <tissue evidence="1">Leaves</tissue>
    </source>
</reference>
<comment type="caution">
    <text evidence="1">The sequence shown here is derived from an EMBL/GenBank/DDBJ whole genome shotgun (WGS) entry which is preliminary data.</text>
</comment>
<name>A0A9Q0FTT3_9ROSI</name>
<evidence type="ECO:0000313" key="2">
    <source>
        <dbReference type="Proteomes" id="UP001141552"/>
    </source>
</evidence>
<keyword evidence="2" id="KW-1185">Reference proteome</keyword>
<sequence length="281" mass="32848">MYAVSVAIMFEPRISGAPAGRVVRRLGLPNSHRVDAWRFSGGIWLLWKNNVTVQLQIVHFQVILELFSLRRSMAVHSRLCGNFYRRTFVALRLRCPIHGVAGDFNAILSASEIRGTTTSLRRGCRRFQQCVDSCGLEDLGYHGPHFTWRRGLVWEHLDRALGNIYGFSLSRLHSVVKRKRSLLKRLASIQRYLSLRPSLFLSALEVELRREYSAFLGQEELLWFQKSRYQWINDGDRNTAFHHARTVVRQRHNFVATLQDEEGRWCTDQRELQSLSVRFYR</sequence>
<accession>A0A9Q0FTT3</accession>
<dbReference type="Proteomes" id="UP001141552">
    <property type="component" value="Unassembled WGS sequence"/>
</dbReference>